<dbReference type="PANTHER" id="PTHR42686:SF1">
    <property type="entry name" value="GH17980P-RELATED"/>
    <property type="match status" value="1"/>
</dbReference>
<protein>
    <recommendedName>
        <fullName evidence="1">NADP-dependent oxidoreductase domain-containing protein</fullName>
    </recommendedName>
</protein>
<dbReference type="GO" id="GO:0005829">
    <property type="term" value="C:cytosol"/>
    <property type="evidence" value="ECO:0007669"/>
    <property type="project" value="TreeGrafter"/>
</dbReference>
<dbReference type="Pfam" id="PF00248">
    <property type="entry name" value="Aldo_ket_red"/>
    <property type="match status" value="1"/>
</dbReference>
<gene>
    <name evidence="2" type="ORF">AMON00008_LOCUS30510</name>
</gene>
<proteinExistence type="predicted"/>
<dbReference type="CDD" id="cd19099">
    <property type="entry name" value="AKR_unchar"/>
    <property type="match status" value="1"/>
</dbReference>
<name>A0A7S4R5J9_9DINO</name>
<dbReference type="InterPro" id="IPR020471">
    <property type="entry name" value="AKR"/>
</dbReference>
<dbReference type="SUPFAM" id="SSF51430">
    <property type="entry name" value="NAD(P)-linked oxidoreductase"/>
    <property type="match status" value="1"/>
</dbReference>
<dbReference type="EMBL" id="HBNR01043855">
    <property type="protein sequence ID" value="CAE4604117.1"/>
    <property type="molecule type" value="Transcribed_RNA"/>
</dbReference>
<accession>A0A7S4R5J9</accession>
<dbReference type="Gene3D" id="3.20.20.100">
    <property type="entry name" value="NADP-dependent oxidoreductase domain"/>
    <property type="match status" value="1"/>
</dbReference>
<sequence length="476" mass="51225">MASARLPLTSGGTSLHRINVLSQHLAGSRECSEVFQASACVSPPAHEGRATAKATAEFLRARANGLPPSTLGRSGLSVSPIGFGCHRLEDTAEQRNALEVAIQCGCNFVDVAPNYSDGAAERAVGEVLHRVIGAGHVSREELVVCTKVGNIMGSGLALASARPLAGLAKVREDVWHCSEPAWIEEELSRSLERLQLGCVDILLLHCPEFETRAPGVDMEEVYRRVARAFAHLELEVGRGRIARYGVTAAFYPLRPTDPEHLVLERLLAVLPEVNHFEVIQFPLNFAEPQPLLQAHTARSAQGAALDRERGLTASPLVELAHRHGLATLTNRPLDGLYRELRGILRFASEAPMNSEMQGEDLDELEAKLTAICAPGLGDPEEPVTEELAAKTVKVLASLGSVDCVLVGMHRVEYVAGIVRLLGRTPPITPGAALDAVKSAHDSIGMWFCMAAEEAADHGTAKDWRLPAREPQEPAGE</sequence>
<dbReference type="InterPro" id="IPR036812">
    <property type="entry name" value="NAD(P)_OxRdtase_dom_sf"/>
</dbReference>
<evidence type="ECO:0000313" key="2">
    <source>
        <dbReference type="EMBL" id="CAE4604117.1"/>
    </source>
</evidence>
<dbReference type="AlphaFoldDB" id="A0A7S4R5J9"/>
<dbReference type="PANTHER" id="PTHR42686">
    <property type="entry name" value="GH17980P-RELATED"/>
    <property type="match status" value="1"/>
</dbReference>
<dbReference type="InterPro" id="IPR023210">
    <property type="entry name" value="NADP_OxRdtase_dom"/>
</dbReference>
<feature type="domain" description="NADP-dependent oxidoreductase" evidence="1">
    <location>
        <begin position="81"/>
        <end position="248"/>
    </location>
</feature>
<organism evidence="2">
    <name type="scientific">Alexandrium monilatum</name>
    <dbReference type="NCBI Taxonomy" id="311494"/>
    <lineage>
        <taxon>Eukaryota</taxon>
        <taxon>Sar</taxon>
        <taxon>Alveolata</taxon>
        <taxon>Dinophyceae</taxon>
        <taxon>Gonyaulacales</taxon>
        <taxon>Pyrocystaceae</taxon>
        <taxon>Alexandrium</taxon>
    </lineage>
</organism>
<dbReference type="GO" id="GO:0016491">
    <property type="term" value="F:oxidoreductase activity"/>
    <property type="evidence" value="ECO:0007669"/>
    <property type="project" value="InterPro"/>
</dbReference>
<evidence type="ECO:0000259" key="1">
    <source>
        <dbReference type="Pfam" id="PF00248"/>
    </source>
</evidence>
<reference evidence="2" key="1">
    <citation type="submission" date="2021-01" db="EMBL/GenBank/DDBJ databases">
        <authorList>
            <person name="Corre E."/>
            <person name="Pelletier E."/>
            <person name="Niang G."/>
            <person name="Scheremetjew M."/>
            <person name="Finn R."/>
            <person name="Kale V."/>
            <person name="Holt S."/>
            <person name="Cochrane G."/>
            <person name="Meng A."/>
            <person name="Brown T."/>
            <person name="Cohen L."/>
        </authorList>
    </citation>
    <scope>NUCLEOTIDE SEQUENCE</scope>
    <source>
        <strain evidence="2">CCMP3105</strain>
    </source>
</reference>